<keyword evidence="7" id="KW-1185">Reference proteome</keyword>
<dbReference type="Gene3D" id="3.90.1590.10">
    <property type="entry name" value="glutathione-dependent formaldehyde- activating enzyme (gfa)"/>
    <property type="match status" value="1"/>
</dbReference>
<organism evidence="6 7">
    <name type="scientific">Extremus antarcticus</name>
    <dbReference type="NCBI Taxonomy" id="702011"/>
    <lineage>
        <taxon>Eukaryota</taxon>
        <taxon>Fungi</taxon>
        <taxon>Dikarya</taxon>
        <taxon>Ascomycota</taxon>
        <taxon>Pezizomycotina</taxon>
        <taxon>Dothideomycetes</taxon>
        <taxon>Dothideomycetidae</taxon>
        <taxon>Mycosphaerellales</taxon>
        <taxon>Extremaceae</taxon>
        <taxon>Extremus</taxon>
    </lineage>
</organism>
<proteinExistence type="inferred from homology"/>
<evidence type="ECO:0000256" key="4">
    <source>
        <dbReference type="ARBA" id="ARBA00023239"/>
    </source>
</evidence>
<reference evidence="6" key="1">
    <citation type="submission" date="2023-04" db="EMBL/GenBank/DDBJ databases">
        <title>Black Yeasts Isolated from many extreme environments.</title>
        <authorList>
            <person name="Coleine C."/>
            <person name="Stajich J.E."/>
            <person name="Selbmann L."/>
        </authorList>
    </citation>
    <scope>NUCLEOTIDE SEQUENCE</scope>
    <source>
        <strain evidence="6">CCFEE 5312</strain>
    </source>
</reference>
<dbReference type="Proteomes" id="UP001271007">
    <property type="component" value="Unassembled WGS sequence"/>
</dbReference>
<dbReference type="EMBL" id="JAWDJX010000077">
    <property type="protein sequence ID" value="KAK3046850.1"/>
    <property type="molecule type" value="Genomic_DNA"/>
</dbReference>
<comment type="similarity">
    <text evidence="1">Belongs to the Gfa family.</text>
</comment>
<evidence type="ECO:0000259" key="5">
    <source>
        <dbReference type="PROSITE" id="PS51891"/>
    </source>
</evidence>
<dbReference type="PANTHER" id="PTHR33337:SF40">
    <property type="entry name" value="CENP-V_GFA DOMAIN-CONTAINING PROTEIN-RELATED"/>
    <property type="match status" value="1"/>
</dbReference>
<keyword evidence="2" id="KW-0479">Metal-binding</keyword>
<dbReference type="InterPro" id="IPR011057">
    <property type="entry name" value="Mss4-like_sf"/>
</dbReference>
<evidence type="ECO:0000256" key="3">
    <source>
        <dbReference type="ARBA" id="ARBA00022833"/>
    </source>
</evidence>
<sequence>MPIQGRCNCGAISITINNDDVFKNNTFCHCLSCRKQSGGAGTIVVPLEDEDIVMKGEPKVWVDDDTTTGFPMGRWYSGGCGWYVTLSLKCGMTESSPSSSPVMIIKMGLFEVLPKPSMGQFVKRRQDWETELSGAEQVDGLFVPEGA</sequence>
<dbReference type="AlphaFoldDB" id="A0AAJ0DBV6"/>
<gene>
    <name evidence="6" type="ORF">LTR09_011691</name>
</gene>
<dbReference type="SUPFAM" id="SSF51316">
    <property type="entry name" value="Mss4-like"/>
    <property type="match status" value="1"/>
</dbReference>
<feature type="domain" description="CENP-V/GFA" evidence="5">
    <location>
        <begin position="3"/>
        <end position="129"/>
    </location>
</feature>
<name>A0AAJ0DBV6_9PEZI</name>
<dbReference type="GO" id="GO:0016846">
    <property type="term" value="F:carbon-sulfur lyase activity"/>
    <property type="evidence" value="ECO:0007669"/>
    <property type="project" value="InterPro"/>
</dbReference>
<dbReference type="Pfam" id="PF04828">
    <property type="entry name" value="GFA"/>
    <property type="match status" value="1"/>
</dbReference>
<evidence type="ECO:0000256" key="1">
    <source>
        <dbReference type="ARBA" id="ARBA00005495"/>
    </source>
</evidence>
<keyword evidence="4" id="KW-0456">Lyase</keyword>
<dbReference type="GO" id="GO:0046872">
    <property type="term" value="F:metal ion binding"/>
    <property type="evidence" value="ECO:0007669"/>
    <property type="project" value="UniProtKB-KW"/>
</dbReference>
<keyword evidence="3" id="KW-0862">Zinc</keyword>
<dbReference type="PROSITE" id="PS51891">
    <property type="entry name" value="CENP_V_GFA"/>
    <property type="match status" value="1"/>
</dbReference>
<accession>A0AAJ0DBV6</accession>
<evidence type="ECO:0000313" key="7">
    <source>
        <dbReference type="Proteomes" id="UP001271007"/>
    </source>
</evidence>
<dbReference type="InterPro" id="IPR006913">
    <property type="entry name" value="CENP-V/GFA"/>
</dbReference>
<dbReference type="PANTHER" id="PTHR33337">
    <property type="entry name" value="GFA DOMAIN-CONTAINING PROTEIN"/>
    <property type="match status" value="1"/>
</dbReference>
<comment type="caution">
    <text evidence="6">The sequence shown here is derived from an EMBL/GenBank/DDBJ whole genome shotgun (WGS) entry which is preliminary data.</text>
</comment>
<evidence type="ECO:0000313" key="6">
    <source>
        <dbReference type="EMBL" id="KAK3046850.1"/>
    </source>
</evidence>
<protein>
    <recommendedName>
        <fullName evidence="5">CENP-V/GFA domain-containing protein</fullName>
    </recommendedName>
</protein>
<evidence type="ECO:0000256" key="2">
    <source>
        <dbReference type="ARBA" id="ARBA00022723"/>
    </source>
</evidence>